<dbReference type="EMBL" id="RCMI01000892">
    <property type="protein sequence ID" value="KAG2895065.1"/>
    <property type="molecule type" value="Genomic_DNA"/>
</dbReference>
<dbReference type="Proteomes" id="UP000697107">
    <property type="component" value="Unassembled WGS sequence"/>
</dbReference>
<evidence type="ECO:0008006" key="8">
    <source>
        <dbReference type="Google" id="ProtNLM"/>
    </source>
</evidence>
<dbReference type="EMBL" id="MJFZ01001099">
    <property type="protein sequence ID" value="RAW23248.1"/>
    <property type="molecule type" value="Genomic_DNA"/>
</dbReference>
<dbReference type="Proteomes" id="UP000736787">
    <property type="component" value="Unassembled WGS sequence"/>
</dbReference>
<evidence type="ECO:0000313" key="5">
    <source>
        <dbReference type="EMBL" id="KAG3209240.1"/>
    </source>
</evidence>
<organism evidence="6 7">
    <name type="scientific">Phytophthora cactorum</name>
    <dbReference type="NCBI Taxonomy" id="29920"/>
    <lineage>
        <taxon>Eukaryota</taxon>
        <taxon>Sar</taxon>
        <taxon>Stramenopiles</taxon>
        <taxon>Oomycota</taxon>
        <taxon>Peronosporomycetes</taxon>
        <taxon>Peronosporales</taxon>
        <taxon>Peronosporaceae</taxon>
        <taxon>Phytophthora</taxon>
    </lineage>
</organism>
<comment type="caution">
    <text evidence="6">The sequence shown here is derived from an EMBL/GenBank/DDBJ whole genome shotgun (WGS) entry which is preliminary data.</text>
</comment>
<evidence type="ECO:0000313" key="1">
    <source>
        <dbReference type="EMBL" id="KAG2843800.1"/>
    </source>
</evidence>
<dbReference type="Proteomes" id="UP000251314">
    <property type="component" value="Unassembled WGS sequence"/>
</dbReference>
<dbReference type="EMBL" id="RCMK01000884">
    <property type="protein sequence ID" value="KAG2908976.1"/>
    <property type="molecule type" value="Genomic_DNA"/>
</dbReference>
<evidence type="ECO:0000313" key="2">
    <source>
        <dbReference type="EMBL" id="KAG2895065.1"/>
    </source>
</evidence>
<dbReference type="Proteomes" id="UP000735874">
    <property type="component" value="Unassembled WGS sequence"/>
</dbReference>
<sequence>MALKNSFTTKPVCSYYFTALLDAQDEPPEHFRCQCGTTRKQDPKTGYSNLFNHVMKVHPDYLSTMKMSGFNSGTLVTFIDQKSQTTIYSWLVLIIE</sequence>
<dbReference type="OrthoDB" id="100604at2759"/>
<keyword evidence="7" id="KW-1185">Reference proteome</keyword>
<reference evidence="6 7" key="1">
    <citation type="submission" date="2018-01" db="EMBL/GenBank/DDBJ databases">
        <title>Draft genome of the strawberry crown rot pathogen Phytophthora cactorum.</title>
        <authorList>
            <person name="Armitage A.D."/>
            <person name="Lysoe E."/>
            <person name="Nellist C.F."/>
            <person name="Harrison R.J."/>
            <person name="Brurberg M.B."/>
        </authorList>
    </citation>
    <scope>NUCLEOTIDE SEQUENCE [LARGE SCALE GENOMIC DNA]</scope>
    <source>
        <strain evidence="6 7">10300</strain>
    </source>
</reference>
<reference evidence="1" key="2">
    <citation type="submission" date="2018-10" db="EMBL/GenBank/DDBJ databases">
        <title>Effector identification in a new, highly contiguous assembly of the strawberry crown rot pathogen Phytophthora cactorum.</title>
        <authorList>
            <person name="Armitage A.D."/>
            <person name="Nellist C.F."/>
            <person name="Bates H."/>
            <person name="Vickerstaff R.J."/>
            <person name="Harrison R.J."/>
        </authorList>
    </citation>
    <scope>NUCLEOTIDE SEQUENCE</scope>
    <source>
        <strain evidence="1">15-7</strain>
        <strain evidence="2">4032</strain>
        <strain evidence="3">4040</strain>
        <strain evidence="4">P415</strain>
        <strain evidence="5">P421</strain>
    </source>
</reference>
<dbReference type="EMBL" id="RCML01001247">
    <property type="protein sequence ID" value="KAG2964135.1"/>
    <property type="molecule type" value="Genomic_DNA"/>
</dbReference>
<evidence type="ECO:0000313" key="3">
    <source>
        <dbReference type="EMBL" id="KAG2908976.1"/>
    </source>
</evidence>
<dbReference type="AlphaFoldDB" id="A0A329RIV1"/>
<dbReference type="VEuPathDB" id="FungiDB:PC110_g20315"/>
<evidence type="ECO:0000313" key="4">
    <source>
        <dbReference type="EMBL" id="KAG2964135.1"/>
    </source>
</evidence>
<dbReference type="EMBL" id="RCMG01000877">
    <property type="protein sequence ID" value="KAG2843800.1"/>
    <property type="molecule type" value="Genomic_DNA"/>
</dbReference>
<evidence type="ECO:0000313" key="7">
    <source>
        <dbReference type="Proteomes" id="UP000251314"/>
    </source>
</evidence>
<dbReference type="Proteomes" id="UP000760860">
    <property type="component" value="Unassembled WGS sequence"/>
</dbReference>
<proteinExistence type="predicted"/>
<name>A0A329RIV1_9STRA</name>
<dbReference type="EMBL" id="RCMV01001305">
    <property type="protein sequence ID" value="KAG3209240.1"/>
    <property type="molecule type" value="Genomic_DNA"/>
</dbReference>
<protein>
    <recommendedName>
        <fullName evidence="8">BED-type domain-containing protein</fullName>
    </recommendedName>
</protein>
<gene>
    <name evidence="6" type="ORF">PC110_g20315</name>
    <name evidence="1" type="ORF">PC113_g18532</name>
    <name evidence="2" type="ORF">PC115_g17965</name>
    <name evidence="3" type="ORF">PC117_g19807</name>
    <name evidence="4" type="ORF">PC118_g20512</name>
    <name evidence="5" type="ORF">PC129_g19743</name>
</gene>
<dbReference type="Proteomes" id="UP000774804">
    <property type="component" value="Unassembled WGS sequence"/>
</dbReference>
<accession>A0A329RIV1</accession>
<evidence type="ECO:0000313" key="6">
    <source>
        <dbReference type="EMBL" id="RAW23248.1"/>
    </source>
</evidence>